<accession>A0A6J6MFH8</accession>
<evidence type="ECO:0000256" key="2">
    <source>
        <dbReference type="ARBA" id="ARBA00022448"/>
    </source>
</evidence>
<dbReference type="Gene3D" id="1.20.5.3310">
    <property type="match status" value="1"/>
</dbReference>
<sequence>MFNLGAGEVLGLFVIGIILIGPDRMPNIAADVARFLIKAKNMAQNATNELKDNLGPGYEDLQVKDLHPKTFIKKHIGDVIDKSDFEIKPKSKPKIDPDIL</sequence>
<dbReference type="AlphaFoldDB" id="A0A6J6MFH8"/>
<dbReference type="EMBL" id="CAFBLG010000031">
    <property type="protein sequence ID" value="CAB4862115.1"/>
    <property type="molecule type" value="Genomic_DNA"/>
</dbReference>
<dbReference type="EMBL" id="CAEZUC010000070">
    <property type="protein sequence ID" value="CAB4589975.1"/>
    <property type="molecule type" value="Genomic_DNA"/>
</dbReference>
<proteinExistence type="predicted"/>
<dbReference type="EMBL" id="CAEZZO010000025">
    <property type="protein sequence ID" value="CAB4763543.1"/>
    <property type="molecule type" value="Genomic_DNA"/>
</dbReference>
<keyword evidence="2" id="KW-0813">Transport</keyword>
<evidence type="ECO:0000313" key="12">
    <source>
        <dbReference type="EMBL" id="CAB4952593.1"/>
    </source>
</evidence>
<evidence type="ECO:0000256" key="3">
    <source>
        <dbReference type="ARBA" id="ARBA00022692"/>
    </source>
</evidence>
<comment type="subcellular location">
    <subcellularLocation>
        <location evidence="1">Membrane</location>
        <topology evidence="1">Single-pass membrane protein</topology>
    </subcellularLocation>
</comment>
<keyword evidence="4" id="KW-0653">Protein transport</keyword>
<evidence type="ECO:0000313" key="9">
    <source>
        <dbReference type="EMBL" id="CAB4672169.1"/>
    </source>
</evidence>
<evidence type="ECO:0000256" key="7">
    <source>
        <dbReference type="ARBA" id="ARBA00023136"/>
    </source>
</evidence>
<protein>
    <submittedName>
        <fullName evidence="9">Unannotated protein</fullName>
    </submittedName>
</protein>
<evidence type="ECO:0000313" key="8">
    <source>
        <dbReference type="EMBL" id="CAB4589975.1"/>
    </source>
</evidence>
<dbReference type="EMBL" id="CAEZXF010000015">
    <property type="protein sequence ID" value="CAB4672169.1"/>
    <property type="molecule type" value="Genomic_DNA"/>
</dbReference>
<dbReference type="InterPro" id="IPR003369">
    <property type="entry name" value="TatA/B/E"/>
</dbReference>
<dbReference type="EMBL" id="CAFBNN010000063">
    <property type="protein sequence ID" value="CAB4952593.1"/>
    <property type="molecule type" value="Genomic_DNA"/>
</dbReference>
<reference evidence="9" key="1">
    <citation type="submission" date="2020-05" db="EMBL/GenBank/DDBJ databases">
        <authorList>
            <person name="Chiriac C."/>
            <person name="Salcher M."/>
            <person name="Ghai R."/>
            <person name="Kavagutti S V."/>
        </authorList>
    </citation>
    <scope>NUCLEOTIDE SEQUENCE</scope>
</reference>
<evidence type="ECO:0000256" key="5">
    <source>
        <dbReference type="ARBA" id="ARBA00022989"/>
    </source>
</evidence>
<organism evidence="9">
    <name type="scientific">freshwater metagenome</name>
    <dbReference type="NCBI Taxonomy" id="449393"/>
    <lineage>
        <taxon>unclassified sequences</taxon>
        <taxon>metagenomes</taxon>
        <taxon>ecological metagenomes</taxon>
    </lineage>
</organism>
<dbReference type="PRINTS" id="PR01506">
    <property type="entry name" value="TATBPROTEIN"/>
</dbReference>
<evidence type="ECO:0000256" key="1">
    <source>
        <dbReference type="ARBA" id="ARBA00004167"/>
    </source>
</evidence>
<evidence type="ECO:0000256" key="4">
    <source>
        <dbReference type="ARBA" id="ARBA00022927"/>
    </source>
</evidence>
<dbReference type="NCBIfam" id="NF002377">
    <property type="entry name" value="PRK01371.1-4"/>
    <property type="match status" value="1"/>
</dbReference>
<evidence type="ECO:0000313" key="10">
    <source>
        <dbReference type="EMBL" id="CAB4763543.1"/>
    </source>
</evidence>
<name>A0A6J6MFH8_9ZZZZ</name>
<keyword evidence="5" id="KW-1133">Transmembrane helix</keyword>
<evidence type="ECO:0000256" key="6">
    <source>
        <dbReference type="ARBA" id="ARBA00023010"/>
    </source>
</evidence>
<gene>
    <name evidence="8" type="ORF">UFOPK1776_00561</name>
    <name evidence="9" type="ORF">UFOPK2355_00134</name>
    <name evidence="10" type="ORF">UFOPK2886_00271</name>
    <name evidence="11" type="ORF">UFOPK3295_00482</name>
    <name evidence="12" type="ORF">UFOPK3797_00606</name>
</gene>
<dbReference type="Pfam" id="PF02416">
    <property type="entry name" value="TatA_B_E"/>
    <property type="match status" value="1"/>
</dbReference>
<keyword evidence="7" id="KW-0472">Membrane</keyword>
<keyword evidence="6" id="KW-0811">Translocation</keyword>
<evidence type="ECO:0000313" key="11">
    <source>
        <dbReference type="EMBL" id="CAB4862115.1"/>
    </source>
</evidence>
<keyword evidence="3" id="KW-0812">Transmembrane</keyword>